<comment type="caution">
    <text evidence="1">The sequence shown here is derived from an EMBL/GenBank/DDBJ whole genome shotgun (WGS) entry which is preliminary data.</text>
</comment>
<accession>X1UBL6</accession>
<sequence>EIVHKGVLIATSSVIVKMSFVHEFKGTSYDIYLPPKWLYFYPYKVYSVTGSVVPPDALQTTYIGLTFYN</sequence>
<reference evidence="1" key="1">
    <citation type="journal article" date="2014" name="Front. Microbiol.">
        <title>High frequency of phylogenetically diverse reductive dehalogenase-homologous genes in deep subseafloor sedimentary metagenomes.</title>
        <authorList>
            <person name="Kawai M."/>
            <person name="Futagami T."/>
            <person name="Toyoda A."/>
            <person name="Takaki Y."/>
            <person name="Nishi S."/>
            <person name="Hori S."/>
            <person name="Arai W."/>
            <person name="Tsubouchi T."/>
            <person name="Morono Y."/>
            <person name="Uchiyama I."/>
            <person name="Ito T."/>
            <person name="Fujiyama A."/>
            <person name="Inagaki F."/>
            <person name="Takami H."/>
        </authorList>
    </citation>
    <scope>NUCLEOTIDE SEQUENCE</scope>
    <source>
        <strain evidence="1">Expedition CK06-06</strain>
    </source>
</reference>
<organism evidence="1">
    <name type="scientific">marine sediment metagenome</name>
    <dbReference type="NCBI Taxonomy" id="412755"/>
    <lineage>
        <taxon>unclassified sequences</taxon>
        <taxon>metagenomes</taxon>
        <taxon>ecological metagenomes</taxon>
    </lineage>
</organism>
<proteinExistence type="predicted"/>
<evidence type="ECO:0000313" key="1">
    <source>
        <dbReference type="EMBL" id="GAI97265.1"/>
    </source>
</evidence>
<gene>
    <name evidence="1" type="ORF">S12H4_40953</name>
</gene>
<dbReference type="AlphaFoldDB" id="X1UBL6"/>
<dbReference type="EMBL" id="BARW01024907">
    <property type="protein sequence ID" value="GAI97265.1"/>
    <property type="molecule type" value="Genomic_DNA"/>
</dbReference>
<protein>
    <submittedName>
        <fullName evidence="1">Uncharacterized protein</fullName>
    </submittedName>
</protein>
<name>X1UBL6_9ZZZZ</name>
<feature type="non-terminal residue" evidence="1">
    <location>
        <position position="1"/>
    </location>
</feature>